<organism evidence="4 5">
    <name type="scientific">Ananas comosus</name>
    <name type="common">Pineapple</name>
    <name type="synonym">Ananas ananas</name>
    <dbReference type="NCBI Taxonomy" id="4615"/>
    <lineage>
        <taxon>Eukaryota</taxon>
        <taxon>Viridiplantae</taxon>
        <taxon>Streptophyta</taxon>
        <taxon>Embryophyta</taxon>
        <taxon>Tracheophyta</taxon>
        <taxon>Spermatophyta</taxon>
        <taxon>Magnoliopsida</taxon>
        <taxon>Liliopsida</taxon>
        <taxon>Poales</taxon>
        <taxon>Bromeliaceae</taxon>
        <taxon>Bromelioideae</taxon>
        <taxon>Ananas</taxon>
    </lineage>
</organism>
<dbReference type="PANTHER" id="PTHR33155:SF7">
    <property type="entry name" value="PROTEIN SUGARY ENHANCER 1"/>
    <property type="match status" value="1"/>
</dbReference>
<proteinExistence type="inferred from homology"/>
<feature type="region of interest" description="Disordered" evidence="2">
    <location>
        <begin position="71"/>
        <end position="97"/>
    </location>
</feature>
<dbReference type="InterPro" id="IPR021410">
    <property type="entry name" value="FAF"/>
</dbReference>
<comment type="caution">
    <text evidence="4">The sequence shown here is derived from an EMBL/GenBank/DDBJ whole genome shotgun (WGS) entry which is preliminary data.</text>
</comment>
<feature type="compositionally biased region" description="Gly residues" evidence="2">
    <location>
        <begin position="131"/>
        <end position="143"/>
    </location>
</feature>
<dbReference type="AlphaFoldDB" id="A0A199UFG2"/>
<evidence type="ECO:0000256" key="2">
    <source>
        <dbReference type="SAM" id="MobiDB-lite"/>
    </source>
</evidence>
<gene>
    <name evidence="4" type="ORF">ACMD2_15661</name>
</gene>
<dbReference type="Pfam" id="PF11250">
    <property type="entry name" value="FAF"/>
    <property type="match status" value="1"/>
</dbReference>
<evidence type="ECO:0000259" key="3">
    <source>
        <dbReference type="Pfam" id="PF11250"/>
    </source>
</evidence>
<comment type="similarity">
    <text evidence="1">Belongs to the fantastic four family.</text>
</comment>
<protein>
    <recommendedName>
        <fullName evidence="3">FAF domain-containing protein</fullName>
    </recommendedName>
</protein>
<feature type="region of interest" description="Disordered" evidence="2">
    <location>
        <begin position="129"/>
        <end position="157"/>
    </location>
</feature>
<sequence>MSSCRSERTFLGFPHAAAAEAAERGGHAGCYRGGGGGGGAPLDLCTEGLGFESGDGRVGADEAELDEIAAAAAAGPPRTPAAAAAAGKEGRRAFPPPLRWMGEGSGAYMRAERRDGRLILREVRIERPEAVGGGGGGGSGGDGLPPWWSSRRCVTMA</sequence>
<evidence type="ECO:0000313" key="5">
    <source>
        <dbReference type="Proteomes" id="UP000092600"/>
    </source>
</evidence>
<dbReference type="PANTHER" id="PTHR33155">
    <property type="entry name" value="FANTASTIC FOUR-LIKE PROTEIN (DUF3049)"/>
    <property type="match status" value="1"/>
</dbReference>
<evidence type="ECO:0000256" key="1">
    <source>
        <dbReference type="ARBA" id="ARBA00008690"/>
    </source>
</evidence>
<dbReference type="InterPro" id="IPR046431">
    <property type="entry name" value="FAF_dom"/>
</dbReference>
<evidence type="ECO:0000313" key="4">
    <source>
        <dbReference type="EMBL" id="OAY63305.1"/>
    </source>
</evidence>
<accession>A0A199UFG2</accession>
<dbReference type="Proteomes" id="UP000092600">
    <property type="component" value="Unassembled WGS sequence"/>
</dbReference>
<dbReference type="EMBL" id="LSRQ01008357">
    <property type="protein sequence ID" value="OAY63305.1"/>
    <property type="molecule type" value="Genomic_DNA"/>
</dbReference>
<name>A0A199UFG2_ANACO</name>
<feature type="domain" description="FAF" evidence="3">
    <location>
        <begin position="93"/>
        <end position="128"/>
    </location>
</feature>
<feature type="compositionally biased region" description="Low complexity" evidence="2">
    <location>
        <begin position="71"/>
        <end position="87"/>
    </location>
</feature>
<reference evidence="4 5" key="1">
    <citation type="journal article" date="2016" name="DNA Res.">
        <title>The draft genome of MD-2 pineapple using hybrid error correction of long reads.</title>
        <authorList>
            <person name="Redwan R.M."/>
            <person name="Saidin A."/>
            <person name="Kumar S.V."/>
        </authorList>
    </citation>
    <scope>NUCLEOTIDE SEQUENCE [LARGE SCALE GENOMIC DNA]</scope>
    <source>
        <strain evidence="5">cv. MD2</strain>
        <tissue evidence="4">Leaf</tissue>
    </source>
</reference>